<feature type="region of interest" description="Disordered" evidence="1">
    <location>
        <begin position="49"/>
        <end position="81"/>
    </location>
</feature>
<feature type="chain" id="PRO_5045912315" evidence="2">
    <location>
        <begin position="23"/>
        <end position="180"/>
    </location>
</feature>
<dbReference type="EMBL" id="BMHF01000001">
    <property type="protein sequence ID" value="GGA20290.1"/>
    <property type="molecule type" value="Genomic_DNA"/>
</dbReference>
<dbReference type="RefSeq" id="WP_094093649.1">
    <property type="nucleotide sequence ID" value="NZ_BMHF01000001.1"/>
</dbReference>
<comment type="caution">
    <text evidence="3">The sequence shown here is derived from an EMBL/GenBank/DDBJ whole genome shotgun (WGS) entry which is preliminary data.</text>
</comment>
<accession>A0ABQ1FKP9</accession>
<evidence type="ECO:0000256" key="1">
    <source>
        <dbReference type="SAM" id="MobiDB-lite"/>
    </source>
</evidence>
<feature type="region of interest" description="Disordered" evidence="1">
    <location>
        <begin position="104"/>
        <end position="147"/>
    </location>
</feature>
<feature type="compositionally biased region" description="Low complexity" evidence="1">
    <location>
        <begin position="49"/>
        <end position="68"/>
    </location>
</feature>
<reference evidence="4" key="1">
    <citation type="journal article" date="2019" name="Int. J. Syst. Evol. Microbiol.">
        <title>The Global Catalogue of Microorganisms (GCM) 10K type strain sequencing project: providing services to taxonomists for standard genome sequencing and annotation.</title>
        <authorList>
            <consortium name="The Broad Institute Genomics Platform"/>
            <consortium name="The Broad Institute Genome Sequencing Center for Infectious Disease"/>
            <person name="Wu L."/>
            <person name="Ma J."/>
        </authorList>
    </citation>
    <scope>NUCLEOTIDE SEQUENCE [LARGE SCALE GENOMIC DNA]</scope>
    <source>
        <strain evidence="4">CGMCC 1.15044</strain>
    </source>
</reference>
<sequence>MARGLKRVLLYGGLLAAGAALGMQLVSGGDTAGGSGGYTAQAGSLQGTLPSGAAAASQGAPAASAPLQDGSGTSAAGSGYEQGTYVKLPDGTTYYYIQTPGQSGGSLPAPTKLPQVAGGSAGESGNTAGVPQYQSPGQLLLSPSPQTSVDRFADKTGELLQNVSQKSINWVVSLFGSLTE</sequence>
<feature type="compositionally biased region" description="Polar residues" evidence="1">
    <location>
        <begin position="123"/>
        <end position="147"/>
    </location>
</feature>
<keyword evidence="4" id="KW-1185">Reference proteome</keyword>
<feature type="signal peptide" evidence="2">
    <location>
        <begin position="1"/>
        <end position="22"/>
    </location>
</feature>
<evidence type="ECO:0000256" key="2">
    <source>
        <dbReference type="SAM" id="SignalP"/>
    </source>
</evidence>
<proteinExistence type="predicted"/>
<evidence type="ECO:0000313" key="3">
    <source>
        <dbReference type="EMBL" id="GGA20290.1"/>
    </source>
</evidence>
<name>A0ABQ1FKP9_9BACL</name>
<keyword evidence="2" id="KW-0732">Signal</keyword>
<organism evidence="3 4">
    <name type="scientific">Paenibacillus physcomitrellae</name>
    <dbReference type="NCBI Taxonomy" id="1619311"/>
    <lineage>
        <taxon>Bacteria</taxon>
        <taxon>Bacillati</taxon>
        <taxon>Bacillota</taxon>
        <taxon>Bacilli</taxon>
        <taxon>Bacillales</taxon>
        <taxon>Paenibacillaceae</taxon>
        <taxon>Paenibacillus</taxon>
    </lineage>
</organism>
<protein>
    <submittedName>
        <fullName evidence="3">Uncharacterized protein</fullName>
    </submittedName>
</protein>
<gene>
    <name evidence="3" type="ORF">GCM10010917_01150</name>
</gene>
<dbReference type="Proteomes" id="UP000609323">
    <property type="component" value="Unassembled WGS sequence"/>
</dbReference>
<evidence type="ECO:0000313" key="4">
    <source>
        <dbReference type="Proteomes" id="UP000609323"/>
    </source>
</evidence>